<keyword evidence="1" id="KW-0812">Transmembrane</keyword>
<dbReference type="AlphaFoldDB" id="A0A561PLY9"/>
<dbReference type="EMBL" id="VIWO01000006">
    <property type="protein sequence ID" value="TWF39142.1"/>
    <property type="molecule type" value="Genomic_DNA"/>
</dbReference>
<keyword evidence="1" id="KW-0472">Membrane</keyword>
<evidence type="ECO:0000256" key="1">
    <source>
        <dbReference type="SAM" id="Phobius"/>
    </source>
</evidence>
<comment type="caution">
    <text evidence="3">The sequence shown here is derived from an EMBL/GenBank/DDBJ whole genome shotgun (WGS) entry which is preliminary data.</text>
</comment>
<dbReference type="Pfam" id="PF22570">
    <property type="entry name" value="LiaF-TM"/>
    <property type="match status" value="1"/>
</dbReference>
<feature type="domain" description="LiaF transmembrane" evidence="2">
    <location>
        <begin position="17"/>
        <end position="109"/>
    </location>
</feature>
<feature type="transmembrane region" description="Helical" evidence="1">
    <location>
        <begin position="91"/>
        <end position="110"/>
    </location>
</feature>
<sequence>MKNEDIEASRRKSRGMGGVILIIVGVCLLLQRLNLNLPYWLFSWQTILMVVGIAIGVSHNFRGIGWFIMILVGGIFLAGDIFDWPYSSAEFIWPVVLIAVGVSVIAKRSYSTKQWKDKKANFATDFASNLGEVSASGADSDDVLNATAIFGSVDKVVMSKNFKGGDVTSIFGGTVLNFMKADIQGTAVLDVTAIFGGCEIIVPSNWKLKVDVTSIMGGVDDKRYPELLTNNGPEKMLILKGSCIFGGLEIKSYS</sequence>
<dbReference type="OrthoDB" id="129627at2"/>
<organism evidence="3 4">
    <name type="scientific">Chitinophaga polysaccharea</name>
    <dbReference type="NCBI Taxonomy" id="1293035"/>
    <lineage>
        <taxon>Bacteria</taxon>
        <taxon>Pseudomonadati</taxon>
        <taxon>Bacteroidota</taxon>
        <taxon>Chitinophagia</taxon>
        <taxon>Chitinophagales</taxon>
        <taxon>Chitinophagaceae</taxon>
        <taxon>Chitinophaga</taxon>
    </lineage>
</organism>
<evidence type="ECO:0000313" key="4">
    <source>
        <dbReference type="Proteomes" id="UP000320811"/>
    </source>
</evidence>
<dbReference type="InterPro" id="IPR054331">
    <property type="entry name" value="LiaF_TM"/>
</dbReference>
<keyword evidence="1" id="KW-1133">Transmembrane helix</keyword>
<feature type="transmembrane region" description="Helical" evidence="1">
    <location>
        <begin position="64"/>
        <end position="85"/>
    </location>
</feature>
<evidence type="ECO:0000259" key="2">
    <source>
        <dbReference type="Pfam" id="PF22570"/>
    </source>
</evidence>
<dbReference type="PANTHER" id="PTHR40763:SF5">
    <property type="entry name" value="MEMBRANE PROTEIN"/>
    <property type="match status" value="1"/>
</dbReference>
<keyword evidence="4" id="KW-1185">Reference proteome</keyword>
<dbReference type="Proteomes" id="UP000320811">
    <property type="component" value="Unassembled WGS sequence"/>
</dbReference>
<dbReference type="PANTHER" id="PTHR40763">
    <property type="entry name" value="MEMBRANE PROTEIN-RELATED"/>
    <property type="match status" value="1"/>
</dbReference>
<reference evidence="3 4" key="1">
    <citation type="submission" date="2019-06" db="EMBL/GenBank/DDBJ databases">
        <title>Sorghum-associated microbial communities from plants grown in Nebraska, USA.</title>
        <authorList>
            <person name="Schachtman D."/>
        </authorList>
    </citation>
    <scope>NUCLEOTIDE SEQUENCE [LARGE SCALE GENOMIC DNA]</scope>
    <source>
        <strain evidence="3 4">1209</strain>
    </source>
</reference>
<evidence type="ECO:0000313" key="3">
    <source>
        <dbReference type="EMBL" id="TWF39142.1"/>
    </source>
</evidence>
<feature type="transmembrane region" description="Helical" evidence="1">
    <location>
        <begin position="39"/>
        <end position="57"/>
    </location>
</feature>
<protein>
    <submittedName>
        <fullName evidence="3">Cell wall-active antibiotic response 4TMS protein YvqF</fullName>
    </submittedName>
</protein>
<dbReference type="RefSeq" id="WP_145671554.1">
    <property type="nucleotide sequence ID" value="NZ_VIWO01000006.1"/>
</dbReference>
<proteinExistence type="predicted"/>
<accession>A0A561PLY9</accession>
<name>A0A561PLY9_9BACT</name>
<feature type="transmembrane region" description="Helical" evidence="1">
    <location>
        <begin position="15"/>
        <end position="33"/>
    </location>
</feature>
<gene>
    <name evidence="3" type="ORF">FHW36_106372</name>
</gene>